<dbReference type="OMA" id="ISICEYY"/>
<dbReference type="Pfam" id="PF26037">
    <property type="entry name" value="zf-RING_DCST1_C"/>
    <property type="match status" value="1"/>
</dbReference>
<dbReference type="OrthoDB" id="6598372at2759"/>
<evidence type="ECO:0000259" key="7">
    <source>
        <dbReference type="Pfam" id="PF07782"/>
    </source>
</evidence>
<dbReference type="InterPro" id="IPR058842">
    <property type="entry name" value="DCST1_C"/>
</dbReference>
<feature type="transmembrane region" description="Helical" evidence="6">
    <location>
        <begin position="300"/>
        <end position="317"/>
    </location>
</feature>
<keyword evidence="4 6" id="KW-0472">Membrane</keyword>
<proteinExistence type="predicted"/>
<feature type="transmembrane region" description="Helical" evidence="6">
    <location>
        <begin position="476"/>
        <end position="497"/>
    </location>
</feature>
<dbReference type="Pfam" id="PF26039">
    <property type="entry name" value="Dcst2"/>
    <property type="match status" value="1"/>
</dbReference>
<dbReference type="Proteomes" id="UP000030765">
    <property type="component" value="Unassembled WGS sequence"/>
</dbReference>
<evidence type="ECO:0000313" key="11">
    <source>
        <dbReference type="Proteomes" id="UP000030765"/>
    </source>
</evidence>
<evidence type="ECO:0000313" key="10">
    <source>
        <dbReference type="EnsemblMetazoa" id="ASIC016406-PA"/>
    </source>
</evidence>
<evidence type="ECO:0000256" key="1">
    <source>
        <dbReference type="ARBA" id="ARBA00004141"/>
    </source>
</evidence>
<name>A0A084WDA6_ANOSI</name>
<dbReference type="VEuPathDB" id="VectorBase:ASIC016406"/>
<comment type="subcellular location">
    <subcellularLocation>
        <location evidence="1">Membrane</location>
        <topology evidence="1">Multi-pass membrane protein</topology>
    </subcellularLocation>
</comment>
<evidence type="ECO:0000259" key="8">
    <source>
        <dbReference type="Pfam" id="PF26037"/>
    </source>
</evidence>
<dbReference type="InterPro" id="IPR051856">
    <property type="entry name" value="CSR-E3_Ligase_Protein"/>
</dbReference>
<reference evidence="9 11" key="1">
    <citation type="journal article" date="2014" name="BMC Genomics">
        <title>Genome sequence of Anopheles sinensis provides insight into genetics basis of mosquito competence for malaria parasites.</title>
        <authorList>
            <person name="Zhou D."/>
            <person name="Zhang D."/>
            <person name="Ding G."/>
            <person name="Shi L."/>
            <person name="Hou Q."/>
            <person name="Ye Y."/>
            <person name="Xu Y."/>
            <person name="Zhou H."/>
            <person name="Xiong C."/>
            <person name="Li S."/>
            <person name="Yu J."/>
            <person name="Hong S."/>
            <person name="Yu X."/>
            <person name="Zou P."/>
            <person name="Chen C."/>
            <person name="Chang X."/>
            <person name="Wang W."/>
            <person name="Lv Y."/>
            <person name="Sun Y."/>
            <person name="Ma L."/>
            <person name="Shen B."/>
            <person name="Zhu C."/>
        </authorList>
    </citation>
    <scope>NUCLEOTIDE SEQUENCE [LARGE SCALE GENOMIC DNA]</scope>
</reference>
<evidence type="ECO:0000313" key="9">
    <source>
        <dbReference type="EMBL" id="KFB48200.1"/>
    </source>
</evidence>
<protein>
    <submittedName>
        <fullName evidence="9">AGAP005412-PA-like protein</fullName>
    </submittedName>
</protein>
<accession>A0A084WDA6</accession>
<gene>
    <name evidence="9" type="ORF">ZHAS_00016406</name>
</gene>
<dbReference type="EMBL" id="ATLV01022979">
    <property type="status" value="NOT_ANNOTATED_CDS"/>
    <property type="molecule type" value="Genomic_DNA"/>
</dbReference>
<dbReference type="PANTHER" id="PTHR21041:SF9">
    <property type="entry name" value="DENDRITIC CELL-SPECIFIC TRANSMEMBRANE PROTEIN-LIKE DOMAIN-CONTAINING PROTEIN"/>
    <property type="match status" value="1"/>
</dbReference>
<dbReference type="PANTHER" id="PTHR21041">
    <property type="entry name" value="DENDRITIC CELL-SPECIFIC TRANSMEMBRANE PROTEIN"/>
    <property type="match status" value="1"/>
</dbReference>
<feature type="region of interest" description="Disordered" evidence="5">
    <location>
        <begin position="656"/>
        <end position="684"/>
    </location>
</feature>
<sequence length="753" mass="86513">MWRRGAEIVVLGITQTVIVNSLVLNQFVFQRAVHLLLFGLYFLFAILVLARKKSVRCITVLLVPQFLSKRGRAALIGYIFLLTVTGPTENTMRNVEVLGETLSCTQEQLRTAIRDTLSALKVPFMAMKQIVDELLRTVERSFMKVQQTLMEVLKLTKRILHSVKAAYDWLRDVVSICNEKTGTPSDRCLQSLKRTIDACKEEMGSMDFLCEVTQVGKTLCFGAKMVDYFCELIDFVSDAIVDEIEQGIQRLIENMKELFRVKVEYEHGYDFSTNASKSFTEVIGEIREEIAARSLPLRRTFNFIGVLTSGFFLCILLRDRYLRKDDFDNNFLTEDFYAIDARRIALNIDTVFPLTRKESNRYIPLASHHLTWNERWRILKSISFMSLSTIQIGGLVFADYALYWSLTLIKHFMRQESEHTNESNHMVPLAVGVSGEGLLADTLRDIVRSFDPIVNGTAIDPSRCIPEASAPRFERYWQILLLLILCWLFAVLEPYGLRVRQLVMRRYYPYRARARALWLYGDMMLKRESLWKVMRRQLTGSRNQTLGHGGATWWNVVRAKTNRFWICRKLLGLEAMLRCTFCGEGLNESNEDEYVECPRTDCAGRYCRDCFLETTNSCSLCLESRPPHRMPAFMRSGGVFRVAYFCRPGMLRLENGMNENEPPSKRTHRNRARAGENCRPTRPRAMTDLAGTERVPLLLRHGIISREQSLCYLAGTFGGTFPVCVLKPCTYKRHEIHTYKGAHPTGGAVWAAA</sequence>
<dbReference type="GO" id="GO:0016020">
    <property type="term" value="C:membrane"/>
    <property type="evidence" value="ECO:0007669"/>
    <property type="project" value="UniProtKB-SubCell"/>
</dbReference>
<keyword evidence="3 6" id="KW-1133">Transmembrane helix</keyword>
<dbReference type="Pfam" id="PF07782">
    <property type="entry name" value="DC_STAMP"/>
    <property type="match status" value="1"/>
</dbReference>
<feature type="domain" description="E3 ubiquitin-protein ligase DCST1-like C-terminal" evidence="8">
    <location>
        <begin position="578"/>
        <end position="623"/>
    </location>
</feature>
<evidence type="ECO:0000256" key="3">
    <source>
        <dbReference type="ARBA" id="ARBA00022989"/>
    </source>
</evidence>
<evidence type="ECO:0000256" key="4">
    <source>
        <dbReference type="ARBA" id="ARBA00023136"/>
    </source>
</evidence>
<dbReference type="InterPro" id="IPR012858">
    <property type="entry name" value="DC_STAMP-like"/>
</dbReference>
<feature type="transmembrane region" description="Helical" evidence="6">
    <location>
        <begin position="32"/>
        <end position="50"/>
    </location>
</feature>
<feature type="transmembrane region" description="Helical" evidence="6">
    <location>
        <begin position="382"/>
        <end position="403"/>
    </location>
</feature>
<reference evidence="10" key="2">
    <citation type="submission" date="2020-05" db="UniProtKB">
        <authorList>
            <consortium name="EnsemblMetazoa"/>
        </authorList>
    </citation>
    <scope>IDENTIFICATION</scope>
</reference>
<dbReference type="EMBL" id="KE525339">
    <property type="protein sequence ID" value="KFB48200.1"/>
    <property type="molecule type" value="Genomic_DNA"/>
</dbReference>
<feature type="domain" description="Dendritic cell-specific transmembrane protein-like" evidence="7">
    <location>
        <begin position="327"/>
        <end position="520"/>
    </location>
</feature>
<dbReference type="STRING" id="74873.A0A084WDA6"/>
<keyword evidence="11" id="KW-1185">Reference proteome</keyword>
<organism evidence="9">
    <name type="scientific">Anopheles sinensis</name>
    <name type="common">Mosquito</name>
    <dbReference type="NCBI Taxonomy" id="74873"/>
    <lineage>
        <taxon>Eukaryota</taxon>
        <taxon>Metazoa</taxon>
        <taxon>Ecdysozoa</taxon>
        <taxon>Arthropoda</taxon>
        <taxon>Hexapoda</taxon>
        <taxon>Insecta</taxon>
        <taxon>Pterygota</taxon>
        <taxon>Neoptera</taxon>
        <taxon>Endopterygota</taxon>
        <taxon>Diptera</taxon>
        <taxon>Nematocera</taxon>
        <taxon>Culicoidea</taxon>
        <taxon>Culicidae</taxon>
        <taxon>Anophelinae</taxon>
        <taxon>Anopheles</taxon>
    </lineage>
</organism>
<dbReference type="VEuPathDB" id="VectorBase:ASIS018334"/>
<dbReference type="AlphaFoldDB" id="A0A084WDA6"/>
<evidence type="ECO:0000256" key="2">
    <source>
        <dbReference type="ARBA" id="ARBA00022692"/>
    </source>
</evidence>
<evidence type="ECO:0000256" key="6">
    <source>
        <dbReference type="SAM" id="Phobius"/>
    </source>
</evidence>
<keyword evidence="2 6" id="KW-0812">Transmembrane</keyword>
<dbReference type="EnsemblMetazoa" id="ASIC016406-RA">
    <property type="protein sequence ID" value="ASIC016406-PA"/>
    <property type="gene ID" value="ASIC016406"/>
</dbReference>
<evidence type="ECO:0000256" key="5">
    <source>
        <dbReference type="SAM" id="MobiDB-lite"/>
    </source>
</evidence>